<keyword evidence="4" id="KW-1185">Reference proteome</keyword>
<proteinExistence type="predicted"/>
<keyword evidence="2" id="KW-0732">Signal</keyword>
<feature type="compositionally biased region" description="Polar residues" evidence="1">
    <location>
        <begin position="151"/>
        <end position="172"/>
    </location>
</feature>
<evidence type="ECO:0000256" key="1">
    <source>
        <dbReference type="SAM" id="MobiDB-lite"/>
    </source>
</evidence>
<evidence type="ECO:0000256" key="2">
    <source>
        <dbReference type="SAM" id="SignalP"/>
    </source>
</evidence>
<name>A0A3F3PIX0_9EURO</name>
<reference evidence="3 4" key="1">
    <citation type="submission" date="2018-07" db="EMBL/GenBank/DDBJ databases">
        <title>The genomes of Aspergillus section Nigri reveals drivers in fungal speciation.</title>
        <authorList>
            <consortium name="DOE Joint Genome Institute"/>
            <person name="Vesth T.C."/>
            <person name="Nybo J."/>
            <person name="Theobald S."/>
            <person name="Brandl J."/>
            <person name="Frisvad J.C."/>
            <person name="Nielsen K.F."/>
            <person name="Lyhne E.K."/>
            <person name="Kogle M.E."/>
            <person name="Kuo A."/>
            <person name="Riley R."/>
            <person name="Clum A."/>
            <person name="Nolan M."/>
            <person name="Lipzen A."/>
            <person name="Salamov A."/>
            <person name="Henrissat B."/>
            <person name="Wiebenga A."/>
            <person name="De vries R.P."/>
            <person name="Grigoriev I.V."/>
            <person name="Mortensen U.H."/>
            <person name="Andersen M.R."/>
            <person name="Baker S.E."/>
        </authorList>
    </citation>
    <scope>NUCLEOTIDE SEQUENCE [LARGE SCALE GENOMIC DNA]</scope>
    <source>
        <strain evidence="3 4">CBS 139.54b</strain>
    </source>
</reference>
<organism evidence="3 4">
    <name type="scientific">Aspergillus welwitschiae</name>
    <dbReference type="NCBI Taxonomy" id="1341132"/>
    <lineage>
        <taxon>Eukaryota</taxon>
        <taxon>Fungi</taxon>
        <taxon>Dikarya</taxon>
        <taxon>Ascomycota</taxon>
        <taxon>Pezizomycotina</taxon>
        <taxon>Eurotiomycetes</taxon>
        <taxon>Eurotiomycetidae</taxon>
        <taxon>Eurotiales</taxon>
        <taxon>Aspergillaceae</taxon>
        <taxon>Aspergillus</taxon>
        <taxon>Aspergillus subgen. Circumdati</taxon>
    </lineage>
</organism>
<dbReference type="EMBL" id="KZ852110">
    <property type="protein sequence ID" value="RDH26890.1"/>
    <property type="molecule type" value="Genomic_DNA"/>
</dbReference>
<gene>
    <name evidence="3" type="ORF">BDQ94DRAFT_164086</name>
</gene>
<sequence>MLLLAAYAVAVLSKAAFGTQLSIYERRTKSSVTERVCGVVESDTDYTSLTVSFSKNGTNMTYSWSTGVTSDCVTFLDGALEPCKGPSPLYCEYLDFSFKPPSSGVASTQYSDQPRSSSVDGWGPESSTVGLGTTRSSIEIISRQTLRTSTLSQAPITGSAQKSPSAQSGTMRATSTAASPVSSTSTGSTLCVVKESDLDKGVCYCLDQTTVPYSSSECSVFGD</sequence>
<dbReference type="AlphaFoldDB" id="A0A3F3PIX0"/>
<protein>
    <submittedName>
        <fullName evidence="3">Uncharacterized protein</fullName>
    </submittedName>
</protein>
<feature type="compositionally biased region" description="Low complexity" evidence="1">
    <location>
        <begin position="173"/>
        <end position="186"/>
    </location>
</feature>
<feature type="region of interest" description="Disordered" evidence="1">
    <location>
        <begin position="151"/>
        <end position="186"/>
    </location>
</feature>
<dbReference type="GeneID" id="38138257"/>
<dbReference type="Proteomes" id="UP000253729">
    <property type="component" value="Unassembled WGS sequence"/>
</dbReference>
<feature type="region of interest" description="Disordered" evidence="1">
    <location>
        <begin position="105"/>
        <end position="133"/>
    </location>
</feature>
<feature type="signal peptide" evidence="2">
    <location>
        <begin position="1"/>
        <end position="18"/>
    </location>
</feature>
<evidence type="ECO:0000313" key="3">
    <source>
        <dbReference type="EMBL" id="RDH26890.1"/>
    </source>
</evidence>
<evidence type="ECO:0000313" key="4">
    <source>
        <dbReference type="Proteomes" id="UP000253729"/>
    </source>
</evidence>
<accession>A0A3F3PIX0</accession>
<feature type="chain" id="PRO_5017643953" evidence="2">
    <location>
        <begin position="19"/>
        <end position="223"/>
    </location>
</feature>
<dbReference type="RefSeq" id="XP_026619912.1">
    <property type="nucleotide sequence ID" value="XM_026769901.1"/>
</dbReference>